<evidence type="ECO:0000313" key="1">
    <source>
        <dbReference type="EMBL" id="MFM9332468.1"/>
    </source>
</evidence>
<dbReference type="EMBL" id="JBJURJ010000033">
    <property type="protein sequence ID" value="MFM9332468.1"/>
    <property type="molecule type" value="Genomic_DNA"/>
</dbReference>
<comment type="caution">
    <text evidence="1">The sequence shown here is derived from an EMBL/GenBank/DDBJ whole genome shotgun (WGS) entry which is preliminary data.</text>
</comment>
<dbReference type="Proteomes" id="UP001631969">
    <property type="component" value="Unassembled WGS sequence"/>
</dbReference>
<gene>
    <name evidence="1" type="ORF">ACI1P1_29660</name>
</gene>
<accession>A0ACC7P691</accession>
<proteinExistence type="predicted"/>
<name>A0ACC7P691_9BACL</name>
<organism evidence="1 2">
    <name type="scientific">Paenibacillus mesotrionivorans</name>
    <dbReference type="NCBI Taxonomy" id="3160968"/>
    <lineage>
        <taxon>Bacteria</taxon>
        <taxon>Bacillati</taxon>
        <taxon>Bacillota</taxon>
        <taxon>Bacilli</taxon>
        <taxon>Bacillales</taxon>
        <taxon>Paenibacillaceae</taxon>
        <taxon>Paenibacillus</taxon>
    </lineage>
</organism>
<keyword evidence="2" id="KW-1185">Reference proteome</keyword>
<protein>
    <submittedName>
        <fullName evidence="1">TetR/AcrR family transcriptional regulator</fullName>
    </submittedName>
</protein>
<sequence>MMPKNLAKPNKSIRKPKQLRSIGMKDKILSSALQLFCEKGYYNTTTNEIAQRAEVSIGSLYSYFKDKDTIFLEVLDRYHDKFALAKNEVTSNLDLLKTDNKAWLRALIENLIKVHEESKELNRELNVLSYYNPKVAEVLEEQKRHTLQATIGYFIQLKNDLKSEDIEAAAIATFDLISATVDRIVFGKNEMNRERLINATIDIVYKYFAT</sequence>
<reference evidence="1" key="1">
    <citation type="submission" date="2024-12" db="EMBL/GenBank/DDBJ databases">
        <authorList>
            <person name="Wu N."/>
        </authorList>
    </citation>
    <scope>NUCLEOTIDE SEQUENCE</scope>
    <source>
        <strain evidence="1">P15</strain>
    </source>
</reference>
<evidence type="ECO:0000313" key="2">
    <source>
        <dbReference type="Proteomes" id="UP001631969"/>
    </source>
</evidence>